<dbReference type="STRING" id="1229909.NSED_03875"/>
<keyword evidence="2" id="KW-1185">Reference proteome</keyword>
<dbReference type="GeneID" id="13697793"/>
<dbReference type="PATRIC" id="fig|1229909.8.peg.836"/>
<dbReference type="KEGG" id="nir:NSED_03875"/>
<protein>
    <submittedName>
        <fullName evidence="1">Uncharacterized protein</fullName>
    </submittedName>
</protein>
<dbReference type="HOGENOM" id="CLU_2662133_0_0_2"/>
<name>K0BE15_9ARCH</name>
<organism evidence="1 2">
    <name type="scientific">Candidatus Nitrosopumilus sediminis</name>
    <dbReference type="NCBI Taxonomy" id="1229909"/>
    <lineage>
        <taxon>Archaea</taxon>
        <taxon>Nitrososphaerota</taxon>
        <taxon>Nitrososphaeria</taxon>
        <taxon>Nitrosopumilales</taxon>
        <taxon>Nitrosopumilaceae</taxon>
        <taxon>Nitrosopumilus</taxon>
    </lineage>
</organism>
<sequence>MRTRLLIIILVIVAFVLISFAMPNLSKVYGSCEMTKNGTLQFAIGYQWTNGLLYIDNAECTWKLFGVIPIANLLS</sequence>
<dbReference type="AlphaFoldDB" id="K0BE15"/>
<gene>
    <name evidence="1" type="ORF">NSED_03875</name>
</gene>
<evidence type="ECO:0000313" key="2">
    <source>
        <dbReference type="Proteomes" id="UP000006100"/>
    </source>
</evidence>
<dbReference type="Proteomes" id="UP000006100">
    <property type="component" value="Chromosome"/>
</dbReference>
<evidence type="ECO:0000313" key="1">
    <source>
        <dbReference type="EMBL" id="AFS82581.1"/>
    </source>
</evidence>
<proteinExistence type="predicted"/>
<dbReference type="EMBL" id="CP003843">
    <property type="protein sequence ID" value="AFS82581.1"/>
    <property type="molecule type" value="Genomic_DNA"/>
</dbReference>
<reference evidence="1 2" key="1">
    <citation type="journal article" date="2012" name="J. Bacteriol.">
        <title>Draft Genome Sequence of an Ammonia-Oxidizing Archaeon, "Candidatus Nitrosopumilus sediminis" AR2, from Svalbard in the Arctic Circle.</title>
        <authorList>
            <person name="Park S.J."/>
            <person name="Kim J.G."/>
            <person name="Jung M.Y."/>
            <person name="Kim S.J."/>
            <person name="Cha I.T."/>
            <person name="Ghai R."/>
            <person name="Martin-Cuadrado A.B."/>
            <person name="Rodriguez-Valera F."/>
            <person name="Rhee S.K."/>
        </authorList>
    </citation>
    <scope>NUCLEOTIDE SEQUENCE [LARGE SCALE GENOMIC DNA]</scope>
    <source>
        <strain evidence="1 2">AR2</strain>
    </source>
</reference>
<accession>K0BE15</accession>
<dbReference type="RefSeq" id="WP_014964953.1">
    <property type="nucleotide sequence ID" value="NC_018656.1"/>
</dbReference>